<accession>A0A0N4Z8U1</accession>
<reference evidence="12" key="1">
    <citation type="submission" date="2017-02" db="UniProtKB">
        <authorList>
            <consortium name="WormBaseParasite"/>
        </authorList>
    </citation>
    <scope>IDENTIFICATION</scope>
</reference>
<keyword evidence="7" id="KW-1015">Disulfide bond</keyword>
<evidence type="ECO:0000256" key="1">
    <source>
        <dbReference type="ARBA" id="ARBA00022536"/>
    </source>
</evidence>
<dbReference type="EC" id="3.4.24.-" evidence="9"/>
<comment type="cofactor">
    <cofactor evidence="9">
        <name>Zn(2+)</name>
        <dbReference type="ChEBI" id="CHEBI:29105"/>
    </cofactor>
    <text evidence="9">Binds 1 zinc ion per subunit.</text>
</comment>
<dbReference type="InterPro" id="IPR000742">
    <property type="entry name" value="EGF"/>
</dbReference>
<dbReference type="PROSITE" id="PS01186">
    <property type="entry name" value="EGF_2"/>
    <property type="match status" value="1"/>
</dbReference>
<dbReference type="Pfam" id="PF01400">
    <property type="entry name" value="Astacin"/>
    <property type="match status" value="1"/>
</dbReference>
<keyword evidence="11" id="KW-1185">Reference proteome</keyword>
<dbReference type="InterPro" id="IPR024079">
    <property type="entry name" value="MetalloPept_cat_dom_sf"/>
</dbReference>
<dbReference type="GO" id="GO:0006508">
    <property type="term" value="P:proteolysis"/>
    <property type="evidence" value="ECO:0007669"/>
    <property type="project" value="UniProtKB-KW"/>
</dbReference>
<dbReference type="AlphaFoldDB" id="A0A0N4Z8U1"/>
<keyword evidence="2 9" id="KW-0645">Protease</keyword>
<evidence type="ECO:0000256" key="3">
    <source>
        <dbReference type="ARBA" id="ARBA00022723"/>
    </source>
</evidence>
<dbReference type="SUPFAM" id="SSF49854">
    <property type="entry name" value="Spermadhesin, CUB domain"/>
    <property type="match status" value="1"/>
</dbReference>
<dbReference type="GO" id="GO:0004222">
    <property type="term" value="F:metalloendopeptidase activity"/>
    <property type="evidence" value="ECO:0007669"/>
    <property type="project" value="UniProtKB-UniRule"/>
</dbReference>
<evidence type="ECO:0000256" key="7">
    <source>
        <dbReference type="ARBA" id="ARBA00023157"/>
    </source>
</evidence>
<sequence length="377" mass="44909">MIFKFFLILFFDLLYTIERSKAYYPEEDYPRNIRWKLPIPYVIGCSEFRTQINEAIKYIQNETCITFIEKNENEYMGARFLVFIKSNHSTKQYFHELVSLSERCYQRGGCIVKHIVQALGMISPHQRPDRDSFVDIYAGNITATQRHYFDKVKERNYYIYGKYYDYGSITHYPSTWKSKNKKLTISSRDGMHLYNKVMGYKNYLTFNDKKTLDLYFCRDEIQNHIKRCKIGGYINPKNSTECICPKGFSGSTYCANMSEEEGWQKRKIFLNKTQTYITLKERSFDYMYYIEGPENRVLRVSVTNIVVPLNITCRENHSIELYFRKDKTAGPLILCSNYTYGFAFTTSTNKMWIRYHGKKHKLSFDMYIDLAYRKSNS</sequence>
<name>A0A0N4Z8U1_PARTI</name>
<dbReference type="PRINTS" id="PR00480">
    <property type="entry name" value="ASTACIN"/>
</dbReference>
<keyword evidence="3 9" id="KW-0479">Metal-binding</keyword>
<keyword evidence="5 9" id="KW-0862">Zinc</keyword>
<dbReference type="Proteomes" id="UP000038045">
    <property type="component" value="Unplaced"/>
</dbReference>
<keyword evidence="9" id="KW-0732">Signal</keyword>
<evidence type="ECO:0000313" key="11">
    <source>
        <dbReference type="Proteomes" id="UP000038045"/>
    </source>
</evidence>
<feature type="domain" description="Peptidase M12A" evidence="10">
    <location>
        <begin position="21"/>
        <end position="218"/>
    </location>
</feature>
<dbReference type="InterPro" id="IPR006026">
    <property type="entry name" value="Peptidase_Metallo"/>
</dbReference>
<keyword evidence="1" id="KW-0245">EGF-like domain</keyword>
<evidence type="ECO:0000256" key="9">
    <source>
        <dbReference type="RuleBase" id="RU361183"/>
    </source>
</evidence>
<dbReference type="STRING" id="131310.A0A0N4Z8U1"/>
<proteinExistence type="predicted"/>
<evidence type="ECO:0000256" key="5">
    <source>
        <dbReference type="ARBA" id="ARBA00022833"/>
    </source>
</evidence>
<dbReference type="PANTHER" id="PTHR10127:SF780">
    <property type="entry name" value="METALLOENDOPEPTIDASE"/>
    <property type="match status" value="1"/>
</dbReference>
<evidence type="ECO:0000256" key="4">
    <source>
        <dbReference type="ARBA" id="ARBA00022801"/>
    </source>
</evidence>
<dbReference type="InterPro" id="IPR001506">
    <property type="entry name" value="Peptidase_M12A"/>
</dbReference>
<organism evidence="11 12">
    <name type="scientific">Parastrongyloides trichosuri</name>
    <name type="common">Possum-specific nematode worm</name>
    <dbReference type="NCBI Taxonomy" id="131310"/>
    <lineage>
        <taxon>Eukaryota</taxon>
        <taxon>Metazoa</taxon>
        <taxon>Ecdysozoa</taxon>
        <taxon>Nematoda</taxon>
        <taxon>Chromadorea</taxon>
        <taxon>Rhabditida</taxon>
        <taxon>Tylenchina</taxon>
        <taxon>Panagrolaimomorpha</taxon>
        <taxon>Strongyloidoidea</taxon>
        <taxon>Strongyloididae</taxon>
        <taxon>Parastrongyloides</taxon>
    </lineage>
</organism>
<dbReference type="InterPro" id="IPR035914">
    <property type="entry name" value="Sperma_CUB_dom_sf"/>
</dbReference>
<dbReference type="Gene3D" id="3.40.390.10">
    <property type="entry name" value="Collagenase (Catalytic Domain)"/>
    <property type="match status" value="1"/>
</dbReference>
<keyword evidence="4 9" id="KW-0378">Hydrolase</keyword>
<feature type="chain" id="PRO_5005733231" description="Metalloendopeptidase" evidence="9">
    <location>
        <begin position="23"/>
        <end position="377"/>
    </location>
</feature>
<dbReference type="GO" id="GO:0008270">
    <property type="term" value="F:zinc ion binding"/>
    <property type="evidence" value="ECO:0007669"/>
    <property type="project" value="InterPro"/>
</dbReference>
<dbReference type="WBParaSite" id="PTRK_0000372500.1">
    <property type="protein sequence ID" value="PTRK_0000372500.1"/>
    <property type="gene ID" value="PTRK_0000372500"/>
</dbReference>
<comment type="caution">
    <text evidence="8">Lacks conserved residue(s) required for the propagation of feature annotation.</text>
</comment>
<evidence type="ECO:0000256" key="2">
    <source>
        <dbReference type="ARBA" id="ARBA00022670"/>
    </source>
</evidence>
<dbReference type="SMART" id="SM00235">
    <property type="entry name" value="ZnMc"/>
    <property type="match status" value="1"/>
</dbReference>
<evidence type="ECO:0000256" key="8">
    <source>
        <dbReference type="PROSITE-ProRule" id="PRU01211"/>
    </source>
</evidence>
<protein>
    <recommendedName>
        <fullName evidence="9">Metalloendopeptidase</fullName>
        <ecNumber evidence="9">3.4.24.-</ecNumber>
    </recommendedName>
</protein>
<keyword evidence="6 9" id="KW-0482">Metalloprotease</keyword>
<evidence type="ECO:0000313" key="12">
    <source>
        <dbReference type="WBParaSite" id="PTRK_0000372500.1"/>
    </source>
</evidence>
<feature type="signal peptide" evidence="9">
    <location>
        <begin position="1"/>
        <end position="22"/>
    </location>
</feature>
<dbReference type="PROSITE" id="PS51864">
    <property type="entry name" value="ASTACIN"/>
    <property type="match status" value="1"/>
</dbReference>
<dbReference type="PANTHER" id="PTHR10127">
    <property type="entry name" value="DISCOIDIN, CUB, EGF, LAMININ , AND ZINC METALLOPROTEASE DOMAIN CONTAINING"/>
    <property type="match status" value="1"/>
</dbReference>
<evidence type="ECO:0000256" key="6">
    <source>
        <dbReference type="ARBA" id="ARBA00023049"/>
    </source>
</evidence>
<evidence type="ECO:0000259" key="10">
    <source>
        <dbReference type="PROSITE" id="PS51864"/>
    </source>
</evidence>
<dbReference type="SUPFAM" id="SSF55486">
    <property type="entry name" value="Metalloproteases ('zincins'), catalytic domain"/>
    <property type="match status" value="1"/>
</dbReference>